<evidence type="ECO:0000313" key="1">
    <source>
        <dbReference type="EMBL" id="RDV24851.1"/>
    </source>
</evidence>
<dbReference type="RefSeq" id="WP_115593721.1">
    <property type="nucleotide sequence ID" value="NZ_QRHA01000008.1"/>
</dbReference>
<comment type="caution">
    <text evidence="1">The sequence shown here is derived from an EMBL/GenBank/DDBJ whole genome shotgun (WGS) entry which is preliminary data.</text>
</comment>
<reference evidence="2" key="1">
    <citation type="submission" date="2018-08" db="EMBL/GenBank/DDBJ databases">
        <authorList>
            <person name="Zhang J."/>
            <person name="Du Z.-J."/>
        </authorList>
    </citation>
    <scope>NUCLEOTIDE SEQUENCE [LARGE SCALE GENOMIC DNA]</scope>
    <source>
        <strain evidence="2">KCTC 52655</strain>
    </source>
</reference>
<proteinExistence type="predicted"/>
<protein>
    <recommendedName>
        <fullName evidence="3">Flagellar biosynthesis protein FlgE</fullName>
    </recommendedName>
</protein>
<dbReference type="EMBL" id="QRHA01000008">
    <property type="protein sequence ID" value="RDV24851.1"/>
    <property type="molecule type" value="Genomic_DNA"/>
</dbReference>
<accession>A0A3D8M5E9</accession>
<dbReference type="OrthoDB" id="6388153at2"/>
<dbReference type="Proteomes" id="UP000256561">
    <property type="component" value="Unassembled WGS sequence"/>
</dbReference>
<evidence type="ECO:0000313" key="2">
    <source>
        <dbReference type="Proteomes" id="UP000256561"/>
    </source>
</evidence>
<gene>
    <name evidence="1" type="ORF">DXV75_12310</name>
</gene>
<dbReference type="AlphaFoldDB" id="A0A3D8M5E9"/>
<keyword evidence="2" id="KW-1185">Reference proteome</keyword>
<name>A0A3D8M5E9_9ALTE</name>
<organism evidence="1 2">
    <name type="scientific">Alteromonas aestuariivivens</name>
    <dbReference type="NCBI Taxonomy" id="1938339"/>
    <lineage>
        <taxon>Bacteria</taxon>
        <taxon>Pseudomonadati</taxon>
        <taxon>Pseudomonadota</taxon>
        <taxon>Gammaproteobacteria</taxon>
        <taxon>Alteromonadales</taxon>
        <taxon>Alteromonadaceae</taxon>
        <taxon>Alteromonas/Salinimonas group</taxon>
        <taxon>Alteromonas</taxon>
    </lineage>
</organism>
<evidence type="ECO:0008006" key="3">
    <source>
        <dbReference type="Google" id="ProtNLM"/>
    </source>
</evidence>
<sequence length="110" mass="11546">MSGVVDNHINSAIISSQFGLNKAYQGVTQASMSIAQRTAQQSVEENGPGQVLAKASLSGLQNIRQMLPASESSPMADLVSLKLHSVNAQASAKVMDKAYDTVGTIIDILT</sequence>